<proteinExistence type="predicted"/>
<dbReference type="GO" id="GO:0070679">
    <property type="term" value="F:inositol 1,4,5 trisphosphate binding"/>
    <property type="evidence" value="ECO:0007669"/>
    <property type="project" value="TreeGrafter"/>
</dbReference>
<dbReference type="InterPro" id="IPR002153">
    <property type="entry name" value="TRPC_channel"/>
</dbReference>
<dbReference type="InterPro" id="IPR002110">
    <property type="entry name" value="Ankyrin_rpt"/>
</dbReference>
<dbReference type="Gene3D" id="1.25.40.20">
    <property type="entry name" value="Ankyrin repeat-containing domain"/>
    <property type="match status" value="1"/>
</dbReference>
<dbReference type="InterPro" id="IPR036770">
    <property type="entry name" value="Ankyrin_rpt-contain_sf"/>
</dbReference>
<evidence type="ECO:0000259" key="13">
    <source>
        <dbReference type="SMART" id="SM01420"/>
    </source>
</evidence>
<keyword evidence="3 12" id="KW-0812">Transmembrane</keyword>
<feature type="transmembrane region" description="Helical" evidence="12">
    <location>
        <begin position="740"/>
        <end position="761"/>
    </location>
</feature>
<name>A0AAW2HNH8_9NEOP</name>
<feature type="transmembrane region" description="Helical" evidence="12">
    <location>
        <begin position="626"/>
        <end position="645"/>
    </location>
</feature>
<feature type="compositionally biased region" description="Polar residues" evidence="11">
    <location>
        <begin position="233"/>
        <end position="249"/>
    </location>
</feature>
<keyword evidence="2" id="KW-0813">Transport</keyword>
<keyword evidence="9" id="KW-0407">Ion channel</keyword>
<reference evidence="14" key="1">
    <citation type="journal article" date="2024" name="Gigascience">
        <title>Chromosome-level genome of the poultry shaft louse Menopon gallinae provides insight into the host-switching and adaptive evolution of parasitic lice.</title>
        <authorList>
            <person name="Xu Y."/>
            <person name="Ma L."/>
            <person name="Liu S."/>
            <person name="Liang Y."/>
            <person name="Liu Q."/>
            <person name="He Z."/>
            <person name="Tian L."/>
            <person name="Duan Y."/>
            <person name="Cai W."/>
            <person name="Li H."/>
            <person name="Song F."/>
        </authorList>
    </citation>
    <scope>NUCLEOTIDE SEQUENCE</scope>
    <source>
        <strain evidence="14">Cailab_2023a</strain>
    </source>
</reference>
<organism evidence="14">
    <name type="scientific">Menopon gallinae</name>
    <name type="common">poultry shaft louse</name>
    <dbReference type="NCBI Taxonomy" id="328185"/>
    <lineage>
        <taxon>Eukaryota</taxon>
        <taxon>Metazoa</taxon>
        <taxon>Ecdysozoa</taxon>
        <taxon>Arthropoda</taxon>
        <taxon>Hexapoda</taxon>
        <taxon>Insecta</taxon>
        <taxon>Pterygota</taxon>
        <taxon>Neoptera</taxon>
        <taxon>Paraneoptera</taxon>
        <taxon>Psocodea</taxon>
        <taxon>Troctomorpha</taxon>
        <taxon>Phthiraptera</taxon>
        <taxon>Amblycera</taxon>
        <taxon>Menoponidae</taxon>
        <taxon>Menopon</taxon>
    </lineage>
</organism>
<dbReference type="GO" id="GO:0015279">
    <property type="term" value="F:store-operated calcium channel activity"/>
    <property type="evidence" value="ECO:0007669"/>
    <property type="project" value="TreeGrafter"/>
</dbReference>
<evidence type="ECO:0000256" key="3">
    <source>
        <dbReference type="ARBA" id="ARBA00022692"/>
    </source>
</evidence>
<comment type="subcellular location">
    <subcellularLocation>
        <location evidence="1">Membrane</location>
        <topology evidence="1">Multi-pass membrane protein</topology>
    </subcellularLocation>
</comment>
<evidence type="ECO:0000256" key="8">
    <source>
        <dbReference type="ARBA" id="ARBA00023136"/>
    </source>
</evidence>
<dbReference type="GO" id="GO:0005886">
    <property type="term" value="C:plasma membrane"/>
    <property type="evidence" value="ECO:0007669"/>
    <property type="project" value="TreeGrafter"/>
</dbReference>
<protein>
    <recommendedName>
        <fullName evidence="13">Transient receptor ion channel domain-containing protein</fullName>
    </recommendedName>
</protein>
<feature type="transmembrane region" description="Helical" evidence="12">
    <location>
        <begin position="596"/>
        <end position="614"/>
    </location>
</feature>
<keyword evidence="4" id="KW-0677">Repeat</keyword>
<feature type="compositionally biased region" description="Basic and acidic residues" evidence="11">
    <location>
        <begin position="93"/>
        <end position="169"/>
    </location>
</feature>
<feature type="compositionally biased region" description="Basic and acidic residues" evidence="11">
    <location>
        <begin position="30"/>
        <end position="42"/>
    </location>
</feature>
<dbReference type="GO" id="GO:0051480">
    <property type="term" value="P:regulation of cytosolic calcium ion concentration"/>
    <property type="evidence" value="ECO:0007669"/>
    <property type="project" value="TreeGrafter"/>
</dbReference>
<evidence type="ECO:0000256" key="5">
    <source>
        <dbReference type="ARBA" id="ARBA00022989"/>
    </source>
</evidence>
<sequence>MHQYKDDVGPGQRNHGYSADMDDTGQYNARGHERDINTRENSQKFLGSVPDISEGKSSERDRASAACPYSGPQRKKMRDEYDMTYSGANTRSSAEELANREQGHGRKSELARNERQLEYEGMRDKRYGDGLRECGKPEREPPLDYRRTESYERRRQMEDYRDVRPDRKYLPPGTDYAIQRRDEDMAYRRKGSLQYNDIKSHVEGSFDNRMSREDSRRGQKVQGGVENAKSDIHSTPSNIQNKSSRSGYASESHRRGSGESAKTTPSKKIGSGYDALHEEMSNQCGLPVQKRDSVVLPVLEEREREFHELVAAGDVVAVRNFLCEHPRFNINCVNYQNLSALHVAVHEQNEAMVEFLLEQKALDCSDCALYAIKEGNVRIVEKIMDRMRETAPGLEFAPTSHSAHFSDDMTPIILAAQLGNYEIIDFLIKRDHRIPPVHGPYCKCEACKKDLLRFDRLRYSTMKLNQYKAICNPMYLFHVTDDPFQRAFDLCRELQDAAKVFPQFKSDYEDLWKGLRNFTVELIGCCRNAQEVEIILKKSANNFAGSITFPRLQYAIDLKQKEFVSHPFTQAVLVDAWTGDLLEWKVQSPLMQALSVFPRIPMLPVMAVMCMFLPNHRLVRKWKTPVNKMISSVASYLIFLVILFLESNLDKRNQKRGPPDSGLEGLIIIYVIGYVWLNIRVCFKLGPKRFFSTMWHWFDCIMLFFFSLTIMFWIASLADVTANNEIDLPRKYWNSLDPELIAEGFFAAAVIMAFFRLNMFLSLNYHLGPLQVSIGKMTLDIFRFIIIFIIIILAWCAGLCKFYQPYDGMVQKDAASGSSTTQISSFVSFPMTLKTFFWAIFGMSPIESADVVIENLPGDTPDTTIINHHEFTETVGYIAFALFQFLSVVVVLNMLVACMANTFTKVIDNVTVEWVFGRSQIYLSFMAASTLPPPFNLLPTAAGVKTTLLWLKLLATKPKDGKRARCNAIHCCYIESEPEEYVNTEFPALMSQLAQRYLHLKGQSLDEHDELEELKCEVKELLRKIDKLISLRKSSEQFKW</sequence>
<feature type="coiled-coil region" evidence="10">
    <location>
        <begin position="1004"/>
        <end position="1031"/>
    </location>
</feature>
<feature type="compositionally biased region" description="Basic and acidic residues" evidence="11">
    <location>
        <begin position="53"/>
        <end position="63"/>
    </location>
</feature>
<dbReference type="SMART" id="SM01420">
    <property type="entry name" value="TRP_2"/>
    <property type="match status" value="1"/>
</dbReference>
<dbReference type="SMART" id="SM00248">
    <property type="entry name" value="ANK"/>
    <property type="match status" value="2"/>
</dbReference>
<evidence type="ECO:0000256" key="12">
    <source>
        <dbReference type="SAM" id="Phobius"/>
    </source>
</evidence>
<keyword evidence="8 12" id="KW-0472">Membrane</keyword>
<feature type="compositionally biased region" description="Basic and acidic residues" evidence="11">
    <location>
        <begin position="198"/>
        <end position="217"/>
    </location>
</feature>
<feature type="transmembrane region" description="Helical" evidence="12">
    <location>
        <begin position="781"/>
        <end position="804"/>
    </location>
</feature>
<feature type="transmembrane region" description="Helical" evidence="12">
    <location>
        <begin position="695"/>
        <end position="715"/>
    </location>
</feature>
<dbReference type="PRINTS" id="PR01097">
    <property type="entry name" value="TRNSRECEPTRP"/>
</dbReference>
<comment type="caution">
    <text evidence="14">The sequence shown here is derived from an EMBL/GenBank/DDBJ whole genome shotgun (WGS) entry which is preliminary data.</text>
</comment>
<dbReference type="InterPro" id="IPR013555">
    <property type="entry name" value="TRP_dom"/>
</dbReference>
<dbReference type="EMBL" id="JARGDH010000004">
    <property type="protein sequence ID" value="KAL0271191.1"/>
    <property type="molecule type" value="Genomic_DNA"/>
</dbReference>
<feature type="transmembrane region" description="Helical" evidence="12">
    <location>
        <begin position="877"/>
        <end position="896"/>
    </location>
</feature>
<evidence type="ECO:0000256" key="1">
    <source>
        <dbReference type="ARBA" id="ARBA00004141"/>
    </source>
</evidence>
<dbReference type="InterPro" id="IPR005821">
    <property type="entry name" value="Ion_trans_dom"/>
</dbReference>
<dbReference type="Pfam" id="PF08344">
    <property type="entry name" value="TRP_2"/>
    <property type="match status" value="1"/>
</dbReference>
<evidence type="ECO:0000256" key="2">
    <source>
        <dbReference type="ARBA" id="ARBA00022448"/>
    </source>
</evidence>
<feature type="region of interest" description="Disordered" evidence="11">
    <location>
        <begin position="198"/>
        <end position="271"/>
    </location>
</feature>
<feature type="domain" description="Transient receptor ion channel" evidence="13">
    <location>
        <begin position="442"/>
        <end position="505"/>
    </location>
</feature>
<keyword evidence="7" id="KW-0406">Ion transport</keyword>
<dbReference type="Pfam" id="PF00023">
    <property type="entry name" value="Ank"/>
    <property type="match status" value="1"/>
</dbReference>
<evidence type="ECO:0000256" key="7">
    <source>
        <dbReference type="ARBA" id="ARBA00023065"/>
    </source>
</evidence>
<dbReference type="Pfam" id="PF00520">
    <property type="entry name" value="Ion_trans"/>
    <property type="match status" value="1"/>
</dbReference>
<keyword evidence="5 12" id="KW-1133">Transmembrane helix</keyword>
<keyword evidence="6" id="KW-0040">ANK repeat</keyword>
<dbReference type="EMBL" id="JARGDH010000004">
    <property type="protein sequence ID" value="KAL0271190.1"/>
    <property type="molecule type" value="Genomic_DNA"/>
</dbReference>
<evidence type="ECO:0000256" key="6">
    <source>
        <dbReference type="ARBA" id="ARBA00023043"/>
    </source>
</evidence>
<feature type="region of interest" description="Disordered" evidence="11">
    <location>
        <begin position="1"/>
        <end position="183"/>
    </location>
</feature>
<evidence type="ECO:0000313" key="14">
    <source>
        <dbReference type="EMBL" id="KAL0271191.1"/>
    </source>
</evidence>
<feature type="transmembrane region" description="Helical" evidence="12">
    <location>
        <begin position="665"/>
        <end position="683"/>
    </location>
</feature>
<evidence type="ECO:0000256" key="9">
    <source>
        <dbReference type="ARBA" id="ARBA00023303"/>
    </source>
</evidence>
<evidence type="ECO:0000256" key="10">
    <source>
        <dbReference type="SAM" id="Coils"/>
    </source>
</evidence>
<dbReference type="PANTHER" id="PTHR10117">
    <property type="entry name" value="TRANSIENT RECEPTOR POTENTIAL CHANNEL"/>
    <property type="match status" value="1"/>
</dbReference>
<dbReference type="SUPFAM" id="SSF48403">
    <property type="entry name" value="Ankyrin repeat"/>
    <property type="match status" value="1"/>
</dbReference>
<accession>A0AAW2HNH8</accession>
<keyword evidence="10" id="KW-0175">Coiled coil</keyword>
<dbReference type="PANTHER" id="PTHR10117:SF54">
    <property type="entry name" value="TRANSIENT RECEPTOR POTENTIAL-GAMMA PROTEIN"/>
    <property type="match status" value="1"/>
</dbReference>
<dbReference type="AlphaFoldDB" id="A0AAW2HNH8"/>
<dbReference type="GO" id="GO:0034703">
    <property type="term" value="C:cation channel complex"/>
    <property type="evidence" value="ECO:0007669"/>
    <property type="project" value="TreeGrafter"/>
</dbReference>
<evidence type="ECO:0000256" key="4">
    <source>
        <dbReference type="ARBA" id="ARBA00022737"/>
    </source>
</evidence>
<gene>
    <name evidence="14" type="ORF">PYX00_008362</name>
</gene>
<evidence type="ECO:0000256" key="11">
    <source>
        <dbReference type="SAM" id="MobiDB-lite"/>
    </source>
</evidence>